<proteinExistence type="predicted"/>
<reference evidence="1" key="1">
    <citation type="journal article" date="2015" name="Genome Announc.">
        <title>Draft Genome Sequence of Tolypothrix boutellei Strain VB521301.</title>
        <authorList>
            <person name="Chandrababunaidu M.M."/>
            <person name="Singh D."/>
            <person name="Sen D."/>
            <person name="Bhan S."/>
            <person name="Das S."/>
            <person name="Gupta A."/>
            <person name="Adhikary S.P."/>
            <person name="Tripathy S."/>
        </authorList>
    </citation>
    <scope>NUCLEOTIDE SEQUENCE</scope>
    <source>
        <strain evidence="1">VB521301</strain>
    </source>
</reference>
<comment type="caution">
    <text evidence="1">The sequence shown here is derived from an EMBL/GenBank/DDBJ whole genome shotgun (WGS) entry which is preliminary data.</text>
</comment>
<protein>
    <submittedName>
        <fullName evidence="1">Uncharacterized protein</fullName>
    </submittedName>
</protein>
<dbReference type="EMBL" id="JHEG02000042">
    <property type="protein sequence ID" value="KIE11754.1"/>
    <property type="molecule type" value="Genomic_DNA"/>
</dbReference>
<name>A0A0C1R271_9CYAN</name>
<gene>
    <name evidence="1" type="ORF">DA73_0213940</name>
</gene>
<dbReference type="AlphaFoldDB" id="A0A0C1R271"/>
<sequence>MHLNELHPFIPNGTLVKPKVLFCLVKSLQALNGLQEALPLVNFSGGGVSQHGLPASLTFHGKSLTNEIPLLFPQAINKFKLLIIANEKTGARENVKMTFST</sequence>
<organism evidence="1">
    <name type="scientific">Tolypothrix bouteillei VB521301</name>
    <dbReference type="NCBI Taxonomy" id="1479485"/>
    <lineage>
        <taxon>Bacteria</taxon>
        <taxon>Bacillati</taxon>
        <taxon>Cyanobacteriota</taxon>
        <taxon>Cyanophyceae</taxon>
        <taxon>Nostocales</taxon>
        <taxon>Tolypothrichaceae</taxon>
        <taxon>Tolypothrix</taxon>
    </lineage>
</organism>
<evidence type="ECO:0000313" key="1">
    <source>
        <dbReference type="EMBL" id="KIE11754.1"/>
    </source>
</evidence>
<accession>A0A0C1R271</accession>